<keyword evidence="2" id="KW-1185">Reference proteome</keyword>
<proteinExistence type="predicted"/>
<sequence length="168" mass="18589">MPCQSSARLRGPWSLVKTLDIGLKRDPSPHPGKDALFCLCLLLVCFMVKVTELFCSLIAQVSRNPQITRSYHYEVKLTLNCSGCLFTVALFHSGVSCIYSLGRIYLEGGPTHLHTLKSFHGSQTRRPFTMATFVESMLVSAVAHDRRRGSGAVTGALSRWLVFKSAPE</sequence>
<evidence type="ECO:0000313" key="2">
    <source>
        <dbReference type="Proteomes" id="UP000217790"/>
    </source>
</evidence>
<evidence type="ECO:0000313" key="1">
    <source>
        <dbReference type="EMBL" id="PBK91286.1"/>
    </source>
</evidence>
<accession>A0A2H3DV04</accession>
<protein>
    <submittedName>
        <fullName evidence="1">Uncharacterized protein</fullName>
    </submittedName>
</protein>
<dbReference type="EMBL" id="KZ293662">
    <property type="protein sequence ID" value="PBK91286.1"/>
    <property type="molecule type" value="Genomic_DNA"/>
</dbReference>
<organism evidence="1 2">
    <name type="scientific">Armillaria gallica</name>
    <name type="common">Bulbous honey fungus</name>
    <name type="synonym">Armillaria bulbosa</name>
    <dbReference type="NCBI Taxonomy" id="47427"/>
    <lineage>
        <taxon>Eukaryota</taxon>
        <taxon>Fungi</taxon>
        <taxon>Dikarya</taxon>
        <taxon>Basidiomycota</taxon>
        <taxon>Agaricomycotina</taxon>
        <taxon>Agaricomycetes</taxon>
        <taxon>Agaricomycetidae</taxon>
        <taxon>Agaricales</taxon>
        <taxon>Marasmiineae</taxon>
        <taxon>Physalacriaceae</taxon>
        <taxon>Armillaria</taxon>
    </lineage>
</organism>
<dbReference type="InParanoid" id="A0A2H3DV04"/>
<gene>
    <name evidence="1" type="ORF">ARMGADRAFT_219495</name>
</gene>
<dbReference type="AlphaFoldDB" id="A0A2H3DV04"/>
<name>A0A2H3DV04_ARMGA</name>
<dbReference type="Proteomes" id="UP000217790">
    <property type="component" value="Unassembled WGS sequence"/>
</dbReference>
<reference evidence="2" key="1">
    <citation type="journal article" date="2017" name="Nat. Ecol. Evol.">
        <title>Genome expansion and lineage-specific genetic innovations in the forest pathogenic fungi Armillaria.</title>
        <authorList>
            <person name="Sipos G."/>
            <person name="Prasanna A.N."/>
            <person name="Walter M.C."/>
            <person name="O'Connor E."/>
            <person name="Balint B."/>
            <person name="Krizsan K."/>
            <person name="Kiss B."/>
            <person name="Hess J."/>
            <person name="Varga T."/>
            <person name="Slot J."/>
            <person name="Riley R."/>
            <person name="Boka B."/>
            <person name="Rigling D."/>
            <person name="Barry K."/>
            <person name="Lee J."/>
            <person name="Mihaltcheva S."/>
            <person name="LaButti K."/>
            <person name="Lipzen A."/>
            <person name="Waldron R."/>
            <person name="Moloney N.M."/>
            <person name="Sperisen C."/>
            <person name="Kredics L."/>
            <person name="Vagvoelgyi C."/>
            <person name="Patrignani A."/>
            <person name="Fitzpatrick D."/>
            <person name="Nagy I."/>
            <person name="Doyle S."/>
            <person name="Anderson J.B."/>
            <person name="Grigoriev I.V."/>
            <person name="Gueldener U."/>
            <person name="Muensterkoetter M."/>
            <person name="Nagy L.G."/>
        </authorList>
    </citation>
    <scope>NUCLEOTIDE SEQUENCE [LARGE SCALE GENOMIC DNA]</scope>
    <source>
        <strain evidence="2">Ar21-2</strain>
    </source>
</reference>